<dbReference type="HAMAP" id="MF_00185">
    <property type="entry name" value="IPP_trans"/>
    <property type="match status" value="1"/>
</dbReference>
<dbReference type="EMBL" id="CP120678">
    <property type="protein sequence ID" value="WIW71971.1"/>
    <property type="molecule type" value="Genomic_DNA"/>
</dbReference>
<dbReference type="Gene3D" id="1.10.20.140">
    <property type="match status" value="1"/>
</dbReference>
<comment type="function">
    <text evidence="2 10 12">Catalyzes the transfer of a dimethylallyl group onto the adenine at position 37 in tRNAs that read codons beginning with uridine, leading to the formation of N6-(dimethylallyl)adenosine (i(6)A).</text>
</comment>
<evidence type="ECO:0000256" key="9">
    <source>
        <dbReference type="ARBA" id="ARBA00049563"/>
    </source>
</evidence>
<evidence type="ECO:0000256" key="10">
    <source>
        <dbReference type="HAMAP-Rule" id="MF_00185"/>
    </source>
</evidence>
<comment type="similarity">
    <text evidence="3 10 13">Belongs to the IPP transferase family.</text>
</comment>
<organism evidence="14 15">
    <name type="scientific">Selenobaculum gibii</name>
    <dbReference type="NCBI Taxonomy" id="3054208"/>
    <lineage>
        <taxon>Bacteria</taxon>
        <taxon>Bacillati</taxon>
        <taxon>Bacillota</taxon>
        <taxon>Negativicutes</taxon>
        <taxon>Selenomonadales</taxon>
        <taxon>Selenomonadaceae</taxon>
        <taxon>Selenobaculum</taxon>
    </lineage>
</organism>
<comment type="catalytic activity">
    <reaction evidence="9 10 11">
        <text>adenosine(37) in tRNA + dimethylallyl diphosphate = N(6)-dimethylallyladenosine(37) in tRNA + diphosphate</text>
        <dbReference type="Rhea" id="RHEA:26482"/>
        <dbReference type="Rhea" id="RHEA-COMP:10162"/>
        <dbReference type="Rhea" id="RHEA-COMP:10375"/>
        <dbReference type="ChEBI" id="CHEBI:33019"/>
        <dbReference type="ChEBI" id="CHEBI:57623"/>
        <dbReference type="ChEBI" id="CHEBI:74411"/>
        <dbReference type="ChEBI" id="CHEBI:74415"/>
        <dbReference type="EC" id="2.5.1.75"/>
    </reaction>
</comment>
<dbReference type="Pfam" id="PF01715">
    <property type="entry name" value="IPPT"/>
    <property type="match status" value="1"/>
</dbReference>
<evidence type="ECO:0000256" key="2">
    <source>
        <dbReference type="ARBA" id="ARBA00003213"/>
    </source>
</evidence>
<accession>A0A9Y2ETR6</accession>
<feature type="region of interest" description="Interaction with substrate tRNA" evidence="10">
    <location>
        <begin position="36"/>
        <end position="39"/>
    </location>
</feature>
<dbReference type="PANTHER" id="PTHR11088:SF60">
    <property type="entry name" value="TRNA DIMETHYLALLYLTRANSFERASE"/>
    <property type="match status" value="1"/>
</dbReference>
<reference evidence="14" key="1">
    <citation type="submission" date="2023-03" db="EMBL/GenBank/DDBJ databases">
        <title>Selenobaculum gbiensis gen. nov. sp. nov., a new bacterium isolated from the gut microbiota of IBD patient.</title>
        <authorList>
            <person name="Yeo S."/>
            <person name="Park H."/>
            <person name="Huh C.S."/>
        </authorList>
    </citation>
    <scope>NUCLEOTIDE SEQUENCE</scope>
    <source>
        <strain evidence="14">ICN-92133</strain>
    </source>
</reference>
<evidence type="ECO:0000256" key="13">
    <source>
        <dbReference type="RuleBase" id="RU003785"/>
    </source>
</evidence>
<dbReference type="FunFam" id="1.10.20.140:FF:000001">
    <property type="entry name" value="tRNA dimethylallyltransferase"/>
    <property type="match status" value="1"/>
</dbReference>
<dbReference type="GO" id="GO:0052381">
    <property type="term" value="F:tRNA dimethylallyltransferase activity"/>
    <property type="evidence" value="ECO:0007669"/>
    <property type="project" value="UniProtKB-UniRule"/>
</dbReference>
<dbReference type="AlphaFoldDB" id="A0A9Y2ETR6"/>
<proteinExistence type="inferred from homology"/>
<feature type="site" description="Interaction with substrate tRNA" evidence="10">
    <location>
        <position position="102"/>
    </location>
</feature>
<evidence type="ECO:0000256" key="8">
    <source>
        <dbReference type="ARBA" id="ARBA00022842"/>
    </source>
</evidence>
<dbReference type="Proteomes" id="UP001243623">
    <property type="component" value="Chromosome"/>
</dbReference>
<evidence type="ECO:0000256" key="6">
    <source>
        <dbReference type="ARBA" id="ARBA00022741"/>
    </source>
</evidence>
<evidence type="ECO:0000256" key="3">
    <source>
        <dbReference type="ARBA" id="ARBA00005842"/>
    </source>
</evidence>
<feature type="binding site" evidence="10">
    <location>
        <begin position="13"/>
        <end position="18"/>
    </location>
    <ligand>
        <name>substrate</name>
    </ligand>
</feature>
<feature type="binding site" evidence="10">
    <location>
        <begin position="11"/>
        <end position="18"/>
    </location>
    <ligand>
        <name>ATP</name>
        <dbReference type="ChEBI" id="CHEBI:30616"/>
    </ligand>
</feature>
<evidence type="ECO:0000313" key="15">
    <source>
        <dbReference type="Proteomes" id="UP001243623"/>
    </source>
</evidence>
<sequence>MKIEKVITIIGPTAVGKTNLSIELAKKLDTEIISGDSMLVYKGFSIGTAKPTREEQSGIKHHFIDILESDAEFNVTQFKELAAAQINEINKMGKIPIIAGGTGLYVKSLLEDYQFNETPGDEKYRIQLEELARQKGKEYVHAMLEKVDPVAANRLHINDFRRVIRALEVYHLGGESISQEKGVKDNQLVYNAMVIGLMMERSHLYERINERVDLMVDAGLIDEVKQLLHRGVSPTCQAMKGIGYKEIVEYLQGEVSLDYAIEHIKKSTRHFAKRQLTWFRKMPYIRWYNVEKYTSNEIVEEIYKDVAGYFLIK</sequence>
<comment type="cofactor">
    <cofactor evidence="1 10">
        <name>Mg(2+)</name>
        <dbReference type="ChEBI" id="CHEBI:18420"/>
    </cofactor>
</comment>
<name>A0A9Y2ETR6_9FIRM</name>
<keyword evidence="8 10" id="KW-0460">Magnesium</keyword>
<keyword evidence="6 10" id="KW-0547">Nucleotide-binding</keyword>
<dbReference type="GO" id="GO:0005524">
    <property type="term" value="F:ATP binding"/>
    <property type="evidence" value="ECO:0007669"/>
    <property type="project" value="UniProtKB-UniRule"/>
</dbReference>
<evidence type="ECO:0000256" key="11">
    <source>
        <dbReference type="RuleBase" id="RU003783"/>
    </source>
</evidence>
<keyword evidence="15" id="KW-1185">Reference proteome</keyword>
<feature type="site" description="Interaction with substrate tRNA" evidence="10">
    <location>
        <position position="125"/>
    </location>
</feature>
<keyword evidence="5 10" id="KW-0819">tRNA processing</keyword>
<dbReference type="GO" id="GO:0006400">
    <property type="term" value="P:tRNA modification"/>
    <property type="evidence" value="ECO:0007669"/>
    <property type="project" value="TreeGrafter"/>
</dbReference>
<dbReference type="NCBIfam" id="TIGR00174">
    <property type="entry name" value="miaA"/>
    <property type="match status" value="1"/>
</dbReference>
<gene>
    <name evidence="10 14" type="primary">miaA</name>
    <name evidence="14" type="ORF">P3F81_07025</name>
</gene>
<evidence type="ECO:0000256" key="5">
    <source>
        <dbReference type="ARBA" id="ARBA00022694"/>
    </source>
</evidence>
<dbReference type="InterPro" id="IPR039657">
    <property type="entry name" value="Dimethylallyltransferase"/>
</dbReference>
<dbReference type="SUPFAM" id="SSF52540">
    <property type="entry name" value="P-loop containing nucleoside triphosphate hydrolases"/>
    <property type="match status" value="2"/>
</dbReference>
<evidence type="ECO:0000313" key="14">
    <source>
        <dbReference type="EMBL" id="WIW71971.1"/>
    </source>
</evidence>
<dbReference type="InterPro" id="IPR018022">
    <property type="entry name" value="IPT"/>
</dbReference>
<dbReference type="InterPro" id="IPR027417">
    <property type="entry name" value="P-loop_NTPase"/>
</dbReference>
<dbReference type="KEGG" id="sgbi:P3F81_07025"/>
<protein>
    <recommendedName>
        <fullName evidence="10">tRNA dimethylallyltransferase</fullName>
        <ecNumber evidence="10">2.5.1.75</ecNumber>
    </recommendedName>
    <alternativeName>
        <fullName evidence="10">Dimethylallyl diphosphate:tRNA dimethylallyltransferase</fullName>
        <shortName evidence="10">DMAPP:tRNA dimethylallyltransferase</shortName>
        <shortName evidence="10">DMATase</shortName>
    </alternativeName>
    <alternativeName>
        <fullName evidence="10">Isopentenyl-diphosphate:tRNA isopentenyltransferase</fullName>
        <shortName evidence="10">IPP transferase</shortName>
        <shortName evidence="10">IPPT</shortName>
        <shortName evidence="10">IPTase</shortName>
    </alternativeName>
</protein>
<dbReference type="Gene3D" id="3.40.50.300">
    <property type="entry name" value="P-loop containing nucleotide triphosphate hydrolases"/>
    <property type="match status" value="1"/>
</dbReference>
<dbReference type="RefSeq" id="WP_147669069.1">
    <property type="nucleotide sequence ID" value="NZ_CP120678.1"/>
</dbReference>
<evidence type="ECO:0000256" key="4">
    <source>
        <dbReference type="ARBA" id="ARBA00022679"/>
    </source>
</evidence>
<keyword evidence="7 10" id="KW-0067">ATP-binding</keyword>
<evidence type="ECO:0000256" key="1">
    <source>
        <dbReference type="ARBA" id="ARBA00001946"/>
    </source>
</evidence>
<comment type="caution">
    <text evidence="10">Lacks conserved residue(s) required for the propagation of feature annotation.</text>
</comment>
<evidence type="ECO:0000256" key="7">
    <source>
        <dbReference type="ARBA" id="ARBA00022840"/>
    </source>
</evidence>
<keyword evidence="4 10" id="KW-0808">Transferase</keyword>
<evidence type="ECO:0000256" key="12">
    <source>
        <dbReference type="RuleBase" id="RU003784"/>
    </source>
</evidence>
<dbReference type="EC" id="2.5.1.75" evidence="10"/>
<dbReference type="PANTHER" id="PTHR11088">
    <property type="entry name" value="TRNA DIMETHYLALLYLTRANSFERASE"/>
    <property type="match status" value="1"/>
</dbReference>
<comment type="subunit">
    <text evidence="10">Monomer.</text>
</comment>